<evidence type="ECO:0000256" key="1">
    <source>
        <dbReference type="ARBA" id="ARBA00005125"/>
    </source>
</evidence>
<comment type="caution">
    <text evidence="5">The sequence shown here is derived from an EMBL/GenBank/DDBJ whole genome shotgun (WGS) entry which is preliminary data.</text>
</comment>
<name>A0ABQ6ZKR7_9GAMM</name>
<dbReference type="EMBL" id="PDWW01000003">
    <property type="protein sequence ID" value="KAF1726788.1"/>
    <property type="molecule type" value="Genomic_DNA"/>
</dbReference>
<protein>
    <recommendedName>
        <fullName evidence="4">NAD-dependent epimerase/dehydratase domain-containing protein</fullName>
    </recommendedName>
</protein>
<feature type="region of interest" description="Disordered" evidence="3">
    <location>
        <begin position="121"/>
        <end position="142"/>
    </location>
</feature>
<sequence>MRAGDPAEDRRELPLQLRDAGPAAARPDGRTDAGRRGAYRHHLRLQPGRRLRHGGDGRSCALGTPLARQAVPQRARPCTGQGGRLPGGAGDGERLRPPHAPGQRGPRARCDAGRVALHAVGGQRRHGVRHGQLPCTTGLAHDEGIRHPRHRRTRLRRAHAGAQCAAGPAQFAGPAVPGLGAVAAFRPQRREEHRGFHAQPVPLLPVHARAAARLLRRHRRPGRGSRAACPHPAGGDPDRRHRRSTGAAGMTVLLTGAAGFLGRRIADSLLAAGVQDLRIHVRRTAPPGLLEGLQRDYPDANVSVVAANLLHRHDLTPMLEGVDVLVHAAAGMRGSAADMFANTVVGTRNLLDAAAAAHVRRVVMVSSFAVYQTASLPTGAAHDETVPVEPIGIDKGPYAHAKTRQEHLLDEYRERYGFETVVLRPGVIYGPGGGAFSNRVGIGAMGLFFSLGGRAPLPLTYVDNCADAIACAALGGADGQAYNVVDDDIPTCSQYLRAYRRQVARLRVLPVPYPVFMLGAKILLRYHRWSKGQLPAVFTPYVVRSMYRRFEYPNGKLKAIGWQQRVPTDIGLERAFEDLAKRAG</sequence>
<dbReference type="PANTHER" id="PTHR43000">
    <property type="entry name" value="DTDP-D-GLUCOSE 4,6-DEHYDRATASE-RELATED"/>
    <property type="match status" value="1"/>
</dbReference>
<comment type="pathway">
    <text evidence="1">Bacterial outer membrane biogenesis; LPS O-antigen biosynthesis.</text>
</comment>
<proteinExistence type="inferred from homology"/>
<feature type="region of interest" description="Disordered" evidence="3">
    <location>
        <begin position="218"/>
        <end position="244"/>
    </location>
</feature>
<accession>A0ABQ6ZKR7</accession>
<keyword evidence="6" id="KW-1185">Reference proteome</keyword>
<feature type="region of interest" description="Disordered" evidence="3">
    <location>
        <begin position="68"/>
        <end position="108"/>
    </location>
</feature>
<feature type="domain" description="NAD-dependent epimerase/dehydratase" evidence="4">
    <location>
        <begin position="252"/>
        <end position="484"/>
    </location>
</feature>
<feature type="compositionally biased region" description="Basic and acidic residues" evidence="3">
    <location>
        <begin position="1"/>
        <end position="13"/>
    </location>
</feature>
<evidence type="ECO:0000256" key="3">
    <source>
        <dbReference type="SAM" id="MobiDB-lite"/>
    </source>
</evidence>
<dbReference type="Proteomes" id="UP000781710">
    <property type="component" value="Unassembled WGS sequence"/>
</dbReference>
<organism evidence="5 6">
    <name type="scientific">Pseudoxanthomonas japonensis</name>
    <dbReference type="NCBI Taxonomy" id="69284"/>
    <lineage>
        <taxon>Bacteria</taxon>
        <taxon>Pseudomonadati</taxon>
        <taxon>Pseudomonadota</taxon>
        <taxon>Gammaproteobacteria</taxon>
        <taxon>Lysobacterales</taxon>
        <taxon>Lysobacteraceae</taxon>
        <taxon>Pseudoxanthomonas</taxon>
    </lineage>
</organism>
<dbReference type="SUPFAM" id="SSF51735">
    <property type="entry name" value="NAD(P)-binding Rossmann-fold domains"/>
    <property type="match status" value="1"/>
</dbReference>
<evidence type="ECO:0000259" key="4">
    <source>
        <dbReference type="Pfam" id="PF01370"/>
    </source>
</evidence>
<evidence type="ECO:0000256" key="2">
    <source>
        <dbReference type="ARBA" id="ARBA00007637"/>
    </source>
</evidence>
<evidence type="ECO:0000313" key="5">
    <source>
        <dbReference type="EMBL" id="KAF1726788.1"/>
    </source>
</evidence>
<gene>
    <name evidence="5" type="ORF">CSC78_03315</name>
</gene>
<evidence type="ECO:0000313" key="6">
    <source>
        <dbReference type="Proteomes" id="UP000781710"/>
    </source>
</evidence>
<reference evidence="5 6" key="1">
    <citation type="submission" date="2017-10" db="EMBL/GenBank/DDBJ databases">
        <title>Whole genome sequencing of members of genus Pseudoxanthomonas.</title>
        <authorList>
            <person name="Kumar S."/>
            <person name="Bansal K."/>
            <person name="Kaur A."/>
            <person name="Patil P."/>
            <person name="Sharma S."/>
            <person name="Patil P.B."/>
        </authorList>
    </citation>
    <scope>NUCLEOTIDE SEQUENCE [LARGE SCALE GENOMIC DNA]</scope>
    <source>
        <strain evidence="5 6">DSM 17109</strain>
    </source>
</reference>
<dbReference type="Pfam" id="PF01370">
    <property type="entry name" value="Epimerase"/>
    <property type="match status" value="1"/>
</dbReference>
<feature type="region of interest" description="Disordered" evidence="3">
    <location>
        <begin position="1"/>
        <end position="39"/>
    </location>
</feature>
<dbReference type="InterPro" id="IPR001509">
    <property type="entry name" value="Epimerase_deHydtase"/>
</dbReference>
<comment type="similarity">
    <text evidence="2">Belongs to the NAD(P)-dependent epimerase/dehydratase family.</text>
</comment>
<dbReference type="InterPro" id="IPR036291">
    <property type="entry name" value="NAD(P)-bd_dom_sf"/>
</dbReference>
<dbReference type="Gene3D" id="3.40.50.720">
    <property type="entry name" value="NAD(P)-binding Rossmann-like Domain"/>
    <property type="match status" value="1"/>
</dbReference>
<feature type="compositionally biased region" description="Gly residues" evidence="3">
    <location>
        <begin position="80"/>
        <end position="90"/>
    </location>
</feature>